<dbReference type="eggNOG" id="ENOG5033AA4">
    <property type="taxonomic scope" value="Bacteria"/>
</dbReference>
<dbReference type="EMBL" id="AUNB01000062">
    <property type="protein sequence ID" value="KEO53924.1"/>
    <property type="molecule type" value="Genomic_DNA"/>
</dbReference>
<dbReference type="Proteomes" id="UP000027471">
    <property type="component" value="Unassembled WGS sequence"/>
</dbReference>
<comment type="caution">
    <text evidence="1">The sequence shown here is derived from an EMBL/GenBank/DDBJ whole genome shotgun (WGS) entry which is preliminary data.</text>
</comment>
<evidence type="ECO:0008006" key="3">
    <source>
        <dbReference type="Google" id="ProtNLM"/>
    </source>
</evidence>
<protein>
    <recommendedName>
        <fullName evidence="3">Antifreeze protein, type I</fullName>
    </recommendedName>
</protein>
<reference evidence="1 2" key="1">
    <citation type="journal article" date="2015" name="Antonie Van Leeuwenhoek">
        <title>Thioclava indica sp. nov., isolated from surface seawater of the Indian Ocean.</title>
        <authorList>
            <person name="Liu Y."/>
            <person name="Lai Q."/>
            <person name="Du J."/>
            <person name="Xu H."/>
            <person name="Jiang L."/>
            <person name="Shao Z."/>
        </authorList>
    </citation>
    <scope>NUCLEOTIDE SEQUENCE [LARGE SCALE GENOMIC DNA]</scope>
    <source>
        <strain evidence="1 2">DT23-4</strain>
    </source>
</reference>
<dbReference type="STRING" id="1353528.DT23_07055"/>
<dbReference type="RefSeq" id="WP_051697351.1">
    <property type="nucleotide sequence ID" value="NZ_AUNB01000062.1"/>
</dbReference>
<evidence type="ECO:0000313" key="2">
    <source>
        <dbReference type="Proteomes" id="UP000027471"/>
    </source>
</evidence>
<dbReference type="OrthoDB" id="7869201at2"/>
<accession>A0A074JBJ2</accession>
<keyword evidence="2" id="KW-1185">Reference proteome</keyword>
<organism evidence="1 2">
    <name type="scientific">Thioclava indica</name>
    <dbReference type="NCBI Taxonomy" id="1353528"/>
    <lineage>
        <taxon>Bacteria</taxon>
        <taxon>Pseudomonadati</taxon>
        <taxon>Pseudomonadota</taxon>
        <taxon>Alphaproteobacteria</taxon>
        <taxon>Rhodobacterales</taxon>
        <taxon>Paracoccaceae</taxon>
        <taxon>Thioclava</taxon>
    </lineage>
</organism>
<name>A0A074JBJ2_9RHOB</name>
<evidence type="ECO:0000313" key="1">
    <source>
        <dbReference type="EMBL" id="KEO53924.1"/>
    </source>
</evidence>
<sequence length="100" mass="10908">MDPLQAIRIGFDAAKIGFEAQSVIAMRLAGIAGLWNVPENENVRMVQEKPMAVLEAGHAAFTALLQGHSPDRVVSESMARIGHHTQANMARLSKRGPSWF</sequence>
<proteinExistence type="predicted"/>
<gene>
    <name evidence="1" type="ORF">DT23_07055</name>
</gene>
<dbReference type="AlphaFoldDB" id="A0A074JBJ2"/>